<gene>
    <name evidence="2" type="ORF">CWE09_00420</name>
</gene>
<evidence type="ECO:0000313" key="2">
    <source>
        <dbReference type="EMBL" id="RUO25241.1"/>
    </source>
</evidence>
<protein>
    <submittedName>
        <fullName evidence="2">Uncharacterized protein</fullName>
    </submittedName>
</protein>
<keyword evidence="1" id="KW-0812">Transmembrane</keyword>
<accession>A0A432W5C6</accession>
<comment type="caution">
    <text evidence="2">The sequence shown here is derived from an EMBL/GenBank/DDBJ whole genome shotgun (WGS) entry which is preliminary data.</text>
</comment>
<name>A0A432W5C6_9GAMM</name>
<keyword evidence="1" id="KW-0472">Membrane</keyword>
<reference evidence="2 3" key="1">
    <citation type="journal article" date="2011" name="Front. Microbiol.">
        <title>Genomic signatures of strain selection and enhancement in Bacillus atrophaeus var. globigii, a historical biowarfare simulant.</title>
        <authorList>
            <person name="Gibbons H.S."/>
            <person name="Broomall S.M."/>
            <person name="McNew L.A."/>
            <person name="Daligault H."/>
            <person name="Chapman C."/>
            <person name="Bruce D."/>
            <person name="Karavis M."/>
            <person name="Krepps M."/>
            <person name="McGregor P.A."/>
            <person name="Hong C."/>
            <person name="Park K.H."/>
            <person name="Akmal A."/>
            <person name="Feldman A."/>
            <person name="Lin J.S."/>
            <person name="Chang W.E."/>
            <person name="Higgs B.W."/>
            <person name="Demirev P."/>
            <person name="Lindquist J."/>
            <person name="Liem A."/>
            <person name="Fochler E."/>
            <person name="Read T.D."/>
            <person name="Tapia R."/>
            <person name="Johnson S."/>
            <person name="Bishop-Lilly K.A."/>
            <person name="Detter C."/>
            <person name="Han C."/>
            <person name="Sozhamannan S."/>
            <person name="Rosenzweig C.N."/>
            <person name="Skowronski E.W."/>
        </authorList>
    </citation>
    <scope>NUCLEOTIDE SEQUENCE [LARGE SCALE GENOMIC DNA]</scope>
    <source>
        <strain evidence="2 3">MLST1</strain>
    </source>
</reference>
<keyword evidence="1" id="KW-1133">Transmembrane helix</keyword>
<evidence type="ECO:0000256" key="1">
    <source>
        <dbReference type="SAM" id="Phobius"/>
    </source>
</evidence>
<organism evidence="2 3">
    <name type="scientific">Aliidiomarina minuta</name>
    <dbReference type="NCBI Taxonomy" id="880057"/>
    <lineage>
        <taxon>Bacteria</taxon>
        <taxon>Pseudomonadati</taxon>
        <taxon>Pseudomonadota</taxon>
        <taxon>Gammaproteobacteria</taxon>
        <taxon>Alteromonadales</taxon>
        <taxon>Idiomarinaceae</taxon>
        <taxon>Aliidiomarina</taxon>
    </lineage>
</organism>
<dbReference type="OrthoDB" id="5772022at2"/>
<dbReference type="EMBL" id="PIPL01000001">
    <property type="protein sequence ID" value="RUO25241.1"/>
    <property type="molecule type" value="Genomic_DNA"/>
</dbReference>
<keyword evidence="3" id="KW-1185">Reference proteome</keyword>
<feature type="transmembrane region" description="Helical" evidence="1">
    <location>
        <begin position="29"/>
        <end position="46"/>
    </location>
</feature>
<dbReference type="Proteomes" id="UP000288293">
    <property type="component" value="Unassembled WGS sequence"/>
</dbReference>
<dbReference type="AlphaFoldDB" id="A0A432W5C6"/>
<proteinExistence type="predicted"/>
<sequence>MIVLPVVSILSALYFYIQALKNAMHPKRWGFLGLCLGPLVWPFFSTHKRMHELRHKVAQACCFKA</sequence>
<evidence type="ECO:0000313" key="3">
    <source>
        <dbReference type="Proteomes" id="UP000288293"/>
    </source>
</evidence>